<name>A0A6M0RWJ4_9CYAN</name>
<evidence type="ECO:0000313" key="6">
    <source>
        <dbReference type="EMBL" id="NEZ60607.1"/>
    </source>
</evidence>
<gene>
    <name evidence="6" type="ORF">DXZ20_34205</name>
</gene>
<protein>
    <submittedName>
        <fullName evidence="6">Flavin reductase family protein</fullName>
    </submittedName>
</protein>
<dbReference type="PANTHER" id="PTHR33798">
    <property type="entry name" value="FLAVOPROTEIN OXYGENASE"/>
    <property type="match status" value="1"/>
</dbReference>
<accession>A0A6M0RWJ4</accession>
<dbReference type="InterPro" id="IPR012349">
    <property type="entry name" value="Split_barrel_FMN-bd"/>
</dbReference>
<evidence type="ECO:0000256" key="4">
    <source>
        <dbReference type="ARBA" id="ARBA00038054"/>
    </source>
</evidence>
<proteinExistence type="inferred from homology"/>
<keyword evidence="7" id="KW-1185">Reference proteome</keyword>
<dbReference type="RefSeq" id="WP_163703021.1">
    <property type="nucleotide sequence ID" value="NZ_QXHD01000004.1"/>
</dbReference>
<reference evidence="6 7" key="1">
    <citation type="journal article" date="2020" name="Microb. Ecol.">
        <title>Ecogenomics of the Marine Benthic Filamentous Cyanobacterium Adonisia.</title>
        <authorList>
            <person name="Walter J.M."/>
            <person name="Coutinho F.H."/>
            <person name="Leomil L."/>
            <person name="Hargreaves P.I."/>
            <person name="Campeao M.E."/>
            <person name="Vieira V.V."/>
            <person name="Silva B.S."/>
            <person name="Fistarol G.O."/>
            <person name="Salomon P.S."/>
            <person name="Sawabe T."/>
            <person name="Mino S."/>
            <person name="Hosokawa M."/>
            <person name="Miyashita H."/>
            <person name="Maruyama F."/>
            <person name="van Verk M.C."/>
            <person name="Dutilh B.E."/>
            <person name="Thompson C.C."/>
            <person name="Thompson F.L."/>
        </authorList>
    </citation>
    <scope>NUCLEOTIDE SEQUENCE [LARGE SCALE GENOMIC DNA]</scope>
    <source>
        <strain evidence="6 7">CCMR0081</strain>
    </source>
</reference>
<keyword evidence="3" id="KW-0288">FMN</keyword>
<dbReference type="Proteomes" id="UP000481033">
    <property type="component" value="Unassembled WGS sequence"/>
</dbReference>
<dbReference type="Gene3D" id="2.30.110.10">
    <property type="entry name" value="Electron Transport, Fmn-binding Protein, Chain A"/>
    <property type="match status" value="1"/>
</dbReference>
<evidence type="ECO:0000256" key="1">
    <source>
        <dbReference type="ARBA" id="ARBA00001917"/>
    </source>
</evidence>
<feature type="domain" description="Flavin reductase like" evidence="5">
    <location>
        <begin position="19"/>
        <end position="173"/>
    </location>
</feature>
<dbReference type="InterPro" id="IPR002563">
    <property type="entry name" value="Flavin_Rdtase-like_dom"/>
</dbReference>
<sequence length="205" mass="22347">MEINPEALDPPSRYKLLIGTVVPRPIAFVSSISTTGKTNLAPFSYFNAVGHNPLALAFSVAPKSDGSAKDTLRNVRPVSEGGVGEYVINLAVAPYIRQVAEASEPLPYGDSEFDHIDLTTVPSQVVKAPRVAESPVAFECRTMQIVPIGTFNLVIGQVVHWFVRDDLIDENHHVDTQKLAPIGRMAGNNYCYTERQFTIPNGLAN</sequence>
<comment type="cofactor">
    <cofactor evidence="1">
        <name>FMN</name>
        <dbReference type="ChEBI" id="CHEBI:58210"/>
    </cofactor>
</comment>
<evidence type="ECO:0000256" key="2">
    <source>
        <dbReference type="ARBA" id="ARBA00022630"/>
    </source>
</evidence>
<evidence type="ECO:0000259" key="5">
    <source>
        <dbReference type="SMART" id="SM00903"/>
    </source>
</evidence>
<dbReference type="GO" id="GO:0016646">
    <property type="term" value="F:oxidoreductase activity, acting on the CH-NH group of donors, NAD or NADP as acceptor"/>
    <property type="evidence" value="ECO:0007669"/>
    <property type="project" value="UniProtKB-ARBA"/>
</dbReference>
<evidence type="ECO:0000313" key="7">
    <source>
        <dbReference type="Proteomes" id="UP000481033"/>
    </source>
</evidence>
<dbReference type="EMBL" id="QXHD01000004">
    <property type="protein sequence ID" value="NEZ60607.1"/>
    <property type="molecule type" value="Genomic_DNA"/>
</dbReference>
<dbReference type="PANTHER" id="PTHR33798:SF5">
    <property type="entry name" value="FLAVIN REDUCTASE LIKE DOMAIN-CONTAINING PROTEIN"/>
    <property type="match status" value="1"/>
</dbReference>
<dbReference type="SMART" id="SM00903">
    <property type="entry name" value="Flavin_Reduct"/>
    <property type="match status" value="1"/>
</dbReference>
<dbReference type="Pfam" id="PF01613">
    <property type="entry name" value="Flavin_Reduct"/>
    <property type="match status" value="1"/>
</dbReference>
<comment type="similarity">
    <text evidence="4">Belongs to the flavoredoxin family.</text>
</comment>
<evidence type="ECO:0000256" key="3">
    <source>
        <dbReference type="ARBA" id="ARBA00022643"/>
    </source>
</evidence>
<comment type="caution">
    <text evidence="6">The sequence shown here is derived from an EMBL/GenBank/DDBJ whole genome shotgun (WGS) entry which is preliminary data.</text>
</comment>
<dbReference type="AlphaFoldDB" id="A0A6M0RWJ4"/>
<dbReference type="SUPFAM" id="SSF50475">
    <property type="entry name" value="FMN-binding split barrel"/>
    <property type="match status" value="1"/>
</dbReference>
<keyword evidence="2" id="KW-0285">Flavoprotein</keyword>
<organism evidence="6 7">
    <name type="scientific">Adonisia turfae CCMR0081</name>
    <dbReference type="NCBI Taxonomy" id="2292702"/>
    <lineage>
        <taxon>Bacteria</taxon>
        <taxon>Bacillati</taxon>
        <taxon>Cyanobacteriota</taxon>
        <taxon>Adonisia</taxon>
        <taxon>Adonisia turfae</taxon>
    </lineage>
</organism>
<dbReference type="GO" id="GO:0010181">
    <property type="term" value="F:FMN binding"/>
    <property type="evidence" value="ECO:0007669"/>
    <property type="project" value="InterPro"/>
</dbReference>